<keyword evidence="3" id="KW-1185">Reference proteome</keyword>
<dbReference type="AlphaFoldDB" id="A0A841U0L2"/>
<dbReference type="Proteomes" id="UP000553776">
    <property type="component" value="Unassembled WGS sequence"/>
</dbReference>
<dbReference type="InterPro" id="IPR004360">
    <property type="entry name" value="Glyas_Fos-R_dOase_dom"/>
</dbReference>
<dbReference type="Gene3D" id="3.10.180.10">
    <property type="entry name" value="2,3-Dihydroxybiphenyl 1,2-Dioxygenase, domain 1"/>
    <property type="match status" value="1"/>
</dbReference>
<organism evidence="2 3">
    <name type="scientific">Cohnella xylanilytica</name>
    <dbReference type="NCBI Taxonomy" id="557555"/>
    <lineage>
        <taxon>Bacteria</taxon>
        <taxon>Bacillati</taxon>
        <taxon>Bacillota</taxon>
        <taxon>Bacilli</taxon>
        <taxon>Bacillales</taxon>
        <taxon>Paenibacillaceae</taxon>
        <taxon>Cohnella</taxon>
    </lineage>
</organism>
<feature type="domain" description="VOC" evidence="1">
    <location>
        <begin position="4"/>
        <end position="121"/>
    </location>
</feature>
<dbReference type="InterPro" id="IPR029068">
    <property type="entry name" value="Glyas_Bleomycin-R_OHBP_Dase"/>
</dbReference>
<dbReference type="Pfam" id="PF00903">
    <property type="entry name" value="Glyoxalase"/>
    <property type="match status" value="1"/>
</dbReference>
<dbReference type="PROSITE" id="PS51819">
    <property type="entry name" value="VOC"/>
    <property type="match status" value="1"/>
</dbReference>
<dbReference type="SUPFAM" id="SSF54593">
    <property type="entry name" value="Glyoxalase/Bleomycin resistance protein/Dihydroxybiphenyl dioxygenase"/>
    <property type="match status" value="1"/>
</dbReference>
<evidence type="ECO:0000313" key="3">
    <source>
        <dbReference type="Proteomes" id="UP000553776"/>
    </source>
</evidence>
<gene>
    <name evidence="2" type="ORF">H7B90_18245</name>
</gene>
<dbReference type="RefSeq" id="WP_185137341.1">
    <property type="nucleotide sequence ID" value="NZ_BORM01000026.1"/>
</dbReference>
<name>A0A841U0L2_9BACL</name>
<dbReference type="CDD" id="cd06587">
    <property type="entry name" value="VOC"/>
    <property type="match status" value="1"/>
</dbReference>
<evidence type="ECO:0000259" key="1">
    <source>
        <dbReference type="PROSITE" id="PS51819"/>
    </source>
</evidence>
<dbReference type="InterPro" id="IPR037523">
    <property type="entry name" value="VOC_core"/>
</dbReference>
<dbReference type="EMBL" id="JACJVR010000070">
    <property type="protein sequence ID" value="MBB6693349.1"/>
    <property type="molecule type" value="Genomic_DNA"/>
</dbReference>
<accession>A0A841U0L2</accession>
<protein>
    <submittedName>
        <fullName evidence="2">VOC family protein</fullName>
    </submittedName>
</protein>
<reference evidence="2 3" key="1">
    <citation type="submission" date="2020-08" db="EMBL/GenBank/DDBJ databases">
        <title>Cohnella phylogeny.</title>
        <authorList>
            <person name="Dunlap C."/>
        </authorList>
    </citation>
    <scope>NUCLEOTIDE SEQUENCE [LARGE SCALE GENOMIC DNA]</scope>
    <source>
        <strain evidence="2 3">DSM 25239</strain>
    </source>
</reference>
<evidence type="ECO:0000313" key="2">
    <source>
        <dbReference type="EMBL" id="MBB6693349.1"/>
    </source>
</evidence>
<comment type="caution">
    <text evidence="2">The sequence shown here is derived from an EMBL/GenBank/DDBJ whole genome shotgun (WGS) entry which is preliminary data.</text>
</comment>
<sequence length="127" mass="14622">MLTSLEHAQIPVRRMERAISWYVDHLGFRLSSRDGDRIAFLTLPEGPLLMLWQTEDEASHAHFTVGGTDYPALLYRTERIHELHERLAGIGARIQQFRNDGFAWVLKFYDPEGNLWGALQFNPPSAD</sequence>
<proteinExistence type="predicted"/>